<sequence length="363" mass="42834">MTDKPKRRSEIWAYFEIVDEENGMVKCKKCNKKIKYVSSTKPLRHYTGHMHRHLKSHEIILHIPHAKTLSKCLFCPASVSRERSSHLKSSKCGYKQFYAANSWSVSFNKIIEQKGDVQIKELLDFLEEEEGSYMVYVARKQEEITGWRYVGMTGQYDNTDIRFRVHYQQGTFDEYESIEVGIIFDKLSKKKAEILEALLIISAKKGKLINNKCELKNLQQLDNKEVFHERVARFHEMSLHLLKNRWSSIKWTKYETNRDKPTTSSTPKRTTKAELLIKLEKSERKRRFDKTRAFVYREERNNERKKRKMEMKRKEENGEQILNSSLSSRSTGPFISSPDTSFYSEGYISENETISEDETDEGF</sequence>
<evidence type="ECO:0000313" key="7">
    <source>
        <dbReference type="Proteomes" id="UP000095281"/>
    </source>
</evidence>
<evidence type="ECO:0000313" key="8">
    <source>
        <dbReference type="WBParaSite" id="MhA1_Contig898.frz3.gene11"/>
    </source>
</evidence>
<feature type="compositionally biased region" description="Acidic residues" evidence="5">
    <location>
        <begin position="353"/>
        <end position="363"/>
    </location>
</feature>
<dbReference type="SUPFAM" id="SSF57667">
    <property type="entry name" value="beta-beta-alpha zinc fingers"/>
    <property type="match status" value="1"/>
</dbReference>
<evidence type="ECO:0000256" key="5">
    <source>
        <dbReference type="SAM" id="MobiDB-lite"/>
    </source>
</evidence>
<dbReference type="GO" id="GO:0003677">
    <property type="term" value="F:DNA binding"/>
    <property type="evidence" value="ECO:0007669"/>
    <property type="project" value="InterPro"/>
</dbReference>
<accession>A0A1I8BZY7</accession>
<proteinExistence type="predicted"/>
<organism evidence="7 8">
    <name type="scientific">Meloidogyne hapla</name>
    <name type="common">Root-knot nematode worm</name>
    <dbReference type="NCBI Taxonomy" id="6305"/>
    <lineage>
        <taxon>Eukaryota</taxon>
        <taxon>Metazoa</taxon>
        <taxon>Ecdysozoa</taxon>
        <taxon>Nematoda</taxon>
        <taxon>Chromadorea</taxon>
        <taxon>Rhabditida</taxon>
        <taxon>Tylenchina</taxon>
        <taxon>Tylenchomorpha</taxon>
        <taxon>Tylenchoidea</taxon>
        <taxon>Meloidogynidae</taxon>
        <taxon>Meloidogyninae</taxon>
        <taxon>Meloidogyne</taxon>
    </lineage>
</organism>
<evidence type="ECO:0000256" key="1">
    <source>
        <dbReference type="ARBA" id="ARBA00022723"/>
    </source>
</evidence>
<dbReference type="PROSITE" id="PS50808">
    <property type="entry name" value="ZF_BED"/>
    <property type="match status" value="1"/>
</dbReference>
<evidence type="ECO:0000256" key="4">
    <source>
        <dbReference type="PROSITE-ProRule" id="PRU00027"/>
    </source>
</evidence>
<dbReference type="GO" id="GO:0008270">
    <property type="term" value="F:zinc ion binding"/>
    <property type="evidence" value="ECO:0007669"/>
    <property type="project" value="UniProtKB-KW"/>
</dbReference>
<evidence type="ECO:0000256" key="2">
    <source>
        <dbReference type="ARBA" id="ARBA00022771"/>
    </source>
</evidence>
<name>A0A1I8BZY7_MELHA</name>
<dbReference type="Pfam" id="PF02892">
    <property type="entry name" value="zf-BED"/>
    <property type="match status" value="1"/>
</dbReference>
<dbReference type="Proteomes" id="UP000095281">
    <property type="component" value="Unplaced"/>
</dbReference>
<protein>
    <submittedName>
        <fullName evidence="8">BED-type domain-containing protein</fullName>
    </submittedName>
</protein>
<dbReference type="InterPro" id="IPR003656">
    <property type="entry name" value="Znf_BED"/>
</dbReference>
<keyword evidence="3" id="KW-0862">Zinc</keyword>
<dbReference type="SMART" id="SM00614">
    <property type="entry name" value="ZnF_BED"/>
    <property type="match status" value="1"/>
</dbReference>
<dbReference type="AlphaFoldDB" id="A0A1I8BZY7"/>
<keyword evidence="2 4" id="KW-0863">Zinc-finger</keyword>
<keyword evidence="7" id="KW-1185">Reference proteome</keyword>
<feature type="domain" description="BED-type" evidence="6">
    <location>
        <begin position="6"/>
        <end position="72"/>
    </location>
</feature>
<evidence type="ECO:0000259" key="6">
    <source>
        <dbReference type="PROSITE" id="PS50808"/>
    </source>
</evidence>
<dbReference type="WBParaSite" id="MhA1_Contig898.frz3.gene11">
    <property type="protein sequence ID" value="MhA1_Contig898.frz3.gene11"/>
    <property type="gene ID" value="MhA1_Contig898.frz3.gene11"/>
</dbReference>
<reference evidence="8" key="1">
    <citation type="submission" date="2016-11" db="UniProtKB">
        <authorList>
            <consortium name="WormBaseParasite"/>
        </authorList>
    </citation>
    <scope>IDENTIFICATION</scope>
</reference>
<dbReference type="InterPro" id="IPR036236">
    <property type="entry name" value="Znf_C2H2_sf"/>
</dbReference>
<evidence type="ECO:0000256" key="3">
    <source>
        <dbReference type="ARBA" id="ARBA00022833"/>
    </source>
</evidence>
<feature type="region of interest" description="Disordered" evidence="5">
    <location>
        <begin position="299"/>
        <end position="363"/>
    </location>
</feature>
<keyword evidence="1" id="KW-0479">Metal-binding</keyword>
<feature type="compositionally biased region" description="Polar residues" evidence="5">
    <location>
        <begin position="320"/>
        <end position="343"/>
    </location>
</feature>